<dbReference type="InterPro" id="IPR054816">
    <property type="entry name" value="Lipoprotein_mollicutes-type_CS"/>
</dbReference>
<dbReference type="EMBL" id="CP010899">
    <property type="protein sequence ID" value="ALA98150.1"/>
    <property type="molecule type" value="Genomic_DNA"/>
</dbReference>
<dbReference type="OrthoDB" id="391381at2"/>
<reference evidence="1 2" key="1">
    <citation type="journal article" date="2015" name="Genome Announc.">
        <title>Complete Genome Sequence of Spiroplasma kunkelii Strain CR2-3x, Causal Agent of Corn Stunt Disease in Zea mays L.</title>
        <authorList>
            <person name="Davis R.E."/>
            <person name="Shao J."/>
            <person name="Dally E.L."/>
            <person name="Zhao Y."/>
            <person name="Gasparich G.E."/>
            <person name="Gaynor B.J."/>
            <person name="Athey J.C."/>
            <person name="Harrison N.A."/>
            <person name="Donofrio N."/>
        </authorList>
    </citation>
    <scope>NUCLEOTIDE SEQUENCE [LARGE SCALE GENOMIC DNA]</scope>
    <source>
        <strain evidence="1 2">CR2-3x</strain>
    </source>
</reference>
<proteinExistence type="predicted"/>
<dbReference type="PROSITE" id="PS51257">
    <property type="entry name" value="PROKAR_LIPOPROTEIN"/>
    <property type="match status" value="1"/>
</dbReference>
<sequence length="170" mass="20011">MKKWLSLFGAISLVGTSTTSLVACSKKQEYTPEELTKLKEENKINTTNQEIKDNLEWIAPQEKPFNKVDNKWYFIIWKGLKLDKWTLKKYKDVGLDRTNSLIDKSYSNAELHRVSNDLHTIANKEYSSWNKDDGTYFKSIYRWNGEEQKLPDLIIDNDGNVKVRRIEKEM</sequence>
<gene>
    <name evidence="1" type="ORF">SKUN_001276</name>
</gene>
<name>A0A0K2JHS5_SPIKU</name>
<accession>A0A0K2JHS5</accession>
<protein>
    <submittedName>
        <fullName evidence="1">Putative lipoprotein</fullName>
    </submittedName>
</protein>
<dbReference type="Proteomes" id="UP000062963">
    <property type="component" value="Chromosome"/>
</dbReference>
<keyword evidence="1" id="KW-0449">Lipoprotein</keyword>
<organism evidence="1 2">
    <name type="scientific">Spiroplasma kunkelii CR2-3x</name>
    <dbReference type="NCBI Taxonomy" id="273035"/>
    <lineage>
        <taxon>Bacteria</taxon>
        <taxon>Bacillati</taxon>
        <taxon>Mycoplasmatota</taxon>
        <taxon>Mollicutes</taxon>
        <taxon>Entomoplasmatales</taxon>
        <taxon>Spiroplasmataceae</taxon>
        <taxon>Spiroplasma</taxon>
    </lineage>
</organism>
<keyword evidence="2" id="KW-1185">Reference proteome</keyword>
<dbReference type="NCBIfam" id="NF038029">
    <property type="entry name" value="LP_plasma"/>
    <property type="match status" value="1"/>
</dbReference>
<dbReference type="KEGG" id="skn:SKUN_001276"/>
<dbReference type="PATRIC" id="fig|273035.7.peg.1569"/>
<evidence type="ECO:0000313" key="2">
    <source>
        <dbReference type="Proteomes" id="UP000062963"/>
    </source>
</evidence>
<evidence type="ECO:0000313" key="1">
    <source>
        <dbReference type="EMBL" id="ALA98150.1"/>
    </source>
</evidence>
<dbReference type="RefSeq" id="WP_053391246.1">
    <property type="nucleotide sequence ID" value="NZ_CP010899.1"/>
</dbReference>
<dbReference type="AlphaFoldDB" id="A0A0K2JHS5"/>